<dbReference type="Gene3D" id="3.40.50.1820">
    <property type="entry name" value="alpha/beta hydrolase"/>
    <property type="match status" value="1"/>
</dbReference>
<proteinExistence type="predicted"/>
<dbReference type="SUPFAM" id="SSF53474">
    <property type="entry name" value="alpha/beta-Hydrolases"/>
    <property type="match status" value="1"/>
</dbReference>
<feature type="domain" description="Poly-beta-hydroxybutyrate polymerase N-terminal" evidence="2">
    <location>
        <begin position="85"/>
        <end position="115"/>
    </location>
</feature>
<accession>A0A3D9HX22</accession>
<protein>
    <submittedName>
        <fullName evidence="3">Polyhydroxyalkanoate synthase</fullName>
    </submittedName>
</protein>
<dbReference type="Pfam" id="PF07167">
    <property type="entry name" value="PhaC_N"/>
    <property type="match status" value="1"/>
</dbReference>
<comment type="caution">
    <text evidence="3">The sequence shown here is derived from an EMBL/GenBank/DDBJ whole genome shotgun (WGS) entry which is preliminary data.</text>
</comment>
<reference evidence="3 4" key="1">
    <citation type="submission" date="2018-07" db="EMBL/GenBank/DDBJ databases">
        <title>Genomic Encyclopedia of Type Strains, Phase III (KMG-III): the genomes of soil and plant-associated and newly described type strains.</title>
        <authorList>
            <person name="Whitman W."/>
        </authorList>
    </citation>
    <scope>NUCLEOTIDE SEQUENCE [LARGE SCALE GENOMIC DNA]</scope>
    <source>
        <strain evidence="3 4">CECT 8488</strain>
    </source>
</reference>
<dbReference type="InterPro" id="IPR010941">
    <property type="entry name" value="PhaC_N"/>
</dbReference>
<dbReference type="RefSeq" id="WP_181905179.1">
    <property type="nucleotide sequence ID" value="NZ_QRDW01000001.1"/>
</dbReference>
<dbReference type="PANTHER" id="PTHR36837:SF2">
    <property type="entry name" value="POLY(3-HYDROXYALKANOATE) POLYMERASE SUBUNIT PHAC"/>
    <property type="match status" value="1"/>
</dbReference>
<dbReference type="Proteomes" id="UP000256845">
    <property type="component" value="Unassembled WGS sequence"/>
</dbReference>
<dbReference type="EMBL" id="QRDW01000001">
    <property type="protein sequence ID" value="RED54053.1"/>
    <property type="molecule type" value="Genomic_DNA"/>
</dbReference>
<gene>
    <name evidence="3" type="ORF">DFP90_101854</name>
</gene>
<keyword evidence="4" id="KW-1185">Reference proteome</keyword>
<dbReference type="AlphaFoldDB" id="A0A3D9HX22"/>
<evidence type="ECO:0000313" key="3">
    <source>
        <dbReference type="EMBL" id="RED54053.1"/>
    </source>
</evidence>
<feature type="domain" description="AB hydrolase-1" evidence="1">
    <location>
        <begin position="119"/>
        <end position="352"/>
    </location>
</feature>
<name>A0A3D9HX22_9PROT</name>
<sequence>MIHPSLREAVDGLQQDLQAIRTGREQDADKTLLEALELVSQKRFNLFLDGIQRYRSHPYQRTAQNRPIAAQSGNTCLLDFSDGRQGAEPVLVIPSLVNRAYILDLTPENSFMLWLRDQGLTPYMVDWGSPGQDEHGFSLSDYTGRLADFIDEIGDRHGRPVSVIGYCMGGLLALGAAIHRQEKTATLTLLATPWDFHSDGGRQSALLGMMMPMIHQTIETVGFLPTDALQMFFTGLDPLLALRKFTKFASTAPDGEFAKSFVALEDWLNDGVPLVGPAALDCLEGWYQQNRTHQKNWHLFGEPVDPQQLEIPSLALIPQGDRIVPPASAEALAQQLPICRSRSINAGHIGMMAGRRAASSTWPLIGEFIRKSG</sequence>
<dbReference type="InterPro" id="IPR000073">
    <property type="entry name" value="AB_hydrolase_1"/>
</dbReference>
<evidence type="ECO:0000259" key="1">
    <source>
        <dbReference type="Pfam" id="PF00561"/>
    </source>
</evidence>
<dbReference type="InterPro" id="IPR051321">
    <property type="entry name" value="PHA/PHB_synthase"/>
</dbReference>
<evidence type="ECO:0000313" key="4">
    <source>
        <dbReference type="Proteomes" id="UP000256845"/>
    </source>
</evidence>
<dbReference type="Pfam" id="PF00561">
    <property type="entry name" value="Abhydrolase_1"/>
    <property type="match status" value="1"/>
</dbReference>
<evidence type="ECO:0000259" key="2">
    <source>
        <dbReference type="Pfam" id="PF07167"/>
    </source>
</evidence>
<dbReference type="InterPro" id="IPR029058">
    <property type="entry name" value="AB_hydrolase_fold"/>
</dbReference>
<dbReference type="PANTHER" id="PTHR36837">
    <property type="entry name" value="POLY(3-HYDROXYALKANOATE) POLYMERASE SUBUNIT PHAC"/>
    <property type="match status" value="1"/>
</dbReference>
<organism evidence="3 4">
    <name type="scientific">Aestuariispira insulae</name>
    <dbReference type="NCBI Taxonomy" id="1461337"/>
    <lineage>
        <taxon>Bacteria</taxon>
        <taxon>Pseudomonadati</taxon>
        <taxon>Pseudomonadota</taxon>
        <taxon>Alphaproteobacteria</taxon>
        <taxon>Rhodospirillales</taxon>
        <taxon>Kiloniellaceae</taxon>
        <taxon>Aestuariispira</taxon>
    </lineage>
</organism>